<protein>
    <recommendedName>
        <fullName evidence="6">Urease accessory protein</fullName>
    </recommendedName>
</protein>
<dbReference type="Proteomes" id="UP001497444">
    <property type="component" value="Chromosome 2"/>
</dbReference>
<feature type="region of interest" description="Disordered" evidence="3">
    <location>
        <begin position="1"/>
        <end position="28"/>
    </location>
</feature>
<keyword evidence="2" id="KW-0143">Chaperone</keyword>
<feature type="compositionally biased region" description="Basic residues" evidence="3">
    <location>
        <begin position="341"/>
        <end position="350"/>
    </location>
</feature>
<proteinExistence type="inferred from homology"/>
<name>A0ABP0WS28_9BRYO</name>
<dbReference type="PANTHER" id="PTHR33643">
    <property type="entry name" value="UREASE ACCESSORY PROTEIN D"/>
    <property type="match status" value="1"/>
</dbReference>
<evidence type="ECO:0000313" key="5">
    <source>
        <dbReference type="Proteomes" id="UP001497444"/>
    </source>
</evidence>
<feature type="compositionally biased region" description="Acidic residues" evidence="3">
    <location>
        <begin position="200"/>
        <end position="212"/>
    </location>
</feature>
<organism evidence="4 5">
    <name type="scientific">Sphagnum jensenii</name>
    <dbReference type="NCBI Taxonomy" id="128206"/>
    <lineage>
        <taxon>Eukaryota</taxon>
        <taxon>Viridiplantae</taxon>
        <taxon>Streptophyta</taxon>
        <taxon>Embryophyta</taxon>
        <taxon>Bryophyta</taxon>
        <taxon>Sphagnophytina</taxon>
        <taxon>Sphagnopsida</taxon>
        <taxon>Sphagnales</taxon>
        <taxon>Sphagnaceae</taxon>
        <taxon>Sphagnum</taxon>
    </lineage>
</organism>
<comment type="similarity">
    <text evidence="1">Belongs to the UreD family.</text>
</comment>
<feature type="region of interest" description="Disordered" evidence="3">
    <location>
        <begin position="200"/>
        <end position="264"/>
    </location>
</feature>
<dbReference type="InterPro" id="IPR002669">
    <property type="entry name" value="UreD"/>
</dbReference>
<feature type="compositionally biased region" description="Low complexity" evidence="3">
    <location>
        <begin position="217"/>
        <end position="226"/>
    </location>
</feature>
<feature type="compositionally biased region" description="Polar residues" evidence="3">
    <location>
        <begin position="358"/>
        <end position="367"/>
    </location>
</feature>
<reference evidence="4 5" key="1">
    <citation type="submission" date="2024-02" db="EMBL/GenBank/DDBJ databases">
        <authorList>
            <consortium name="ELIXIR-Norway"/>
            <consortium name="Elixir Norway"/>
        </authorList>
    </citation>
    <scope>NUCLEOTIDE SEQUENCE [LARGE SCALE GENOMIC DNA]</scope>
</reference>
<dbReference type="Pfam" id="PF01774">
    <property type="entry name" value="UreD"/>
    <property type="match status" value="1"/>
</dbReference>
<accession>A0ABP0WS28</accession>
<evidence type="ECO:0000256" key="2">
    <source>
        <dbReference type="ARBA" id="ARBA00023186"/>
    </source>
</evidence>
<feature type="region of interest" description="Disordered" evidence="3">
    <location>
        <begin position="336"/>
        <end position="379"/>
    </location>
</feature>
<gene>
    <name evidence="4" type="ORF">CSSPJE1EN1_LOCUS15153</name>
</gene>
<feature type="compositionally biased region" description="Polar residues" evidence="3">
    <location>
        <begin position="248"/>
        <end position="257"/>
    </location>
</feature>
<dbReference type="EMBL" id="OZ020097">
    <property type="protein sequence ID" value="CAK9269675.1"/>
    <property type="molecule type" value="Genomic_DNA"/>
</dbReference>
<sequence length="440" mass="47455">MASILDASDSSEKKQLTGASFRHRRGEEGGEGALTGMIRVEKVLGRSVATTVYARYPLKYLLPSKVASSRVDCVWIYAISYGGGILSNDAISQAVEVGGDGCSVVITTQSSTKIYKPRMPGDMAQQFLRARVAENGFLALLPHPITCFRASRYVQLQEFVLALDASLLLVDWFTSGRIDSGETWDFELYRSTNHVFLEEEAEAEEAQEEESPENPKAGSEAQESEGQGSGGGSVASVVTLDSAGGSGRSKSQLQPGHSSSRSRSCRPLLLDCVHLENGVGLSIAERMAGFHVMAMVVLYGPRLQELRKNMESKVEEMTKQAFNRRISSAFTASLKKEKEKNHRHHHHHHNNNPAAAATESSLPTAATSDGDHGSHGDGVSSNCASQLPLIFASCSPIGVSDEGLVVRIIARSTETVYDFLTEQLATVVSLIGACPYSSSR</sequence>
<evidence type="ECO:0000313" key="4">
    <source>
        <dbReference type="EMBL" id="CAK9269675.1"/>
    </source>
</evidence>
<evidence type="ECO:0000256" key="1">
    <source>
        <dbReference type="ARBA" id="ARBA00007177"/>
    </source>
</evidence>
<dbReference type="PANTHER" id="PTHR33643:SF1">
    <property type="entry name" value="UREASE ACCESSORY PROTEIN D"/>
    <property type="match status" value="1"/>
</dbReference>
<dbReference type="HAMAP" id="MF_01384">
    <property type="entry name" value="UreD"/>
    <property type="match status" value="1"/>
</dbReference>
<keyword evidence="5" id="KW-1185">Reference proteome</keyword>
<evidence type="ECO:0000256" key="3">
    <source>
        <dbReference type="SAM" id="MobiDB-lite"/>
    </source>
</evidence>
<evidence type="ECO:0008006" key="6">
    <source>
        <dbReference type="Google" id="ProtNLM"/>
    </source>
</evidence>